<evidence type="ECO:0000313" key="3">
    <source>
        <dbReference type="EMBL" id="GAA0400624.1"/>
    </source>
</evidence>
<comment type="caution">
    <text evidence="3">The sequence shown here is derived from an EMBL/GenBank/DDBJ whole genome shotgun (WGS) entry which is preliminary data.</text>
</comment>
<comment type="similarity">
    <text evidence="2">Belongs to the terpene synthase family.</text>
</comment>
<keyword evidence="1 2" id="KW-0456">Lyase</keyword>
<reference evidence="3 4" key="1">
    <citation type="journal article" date="2019" name="Int. J. Syst. Evol. Microbiol.">
        <title>The Global Catalogue of Microorganisms (GCM) 10K type strain sequencing project: providing services to taxonomists for standard genome sequencing and annotation.</title>
        <authorList>
            <consortium name="The Broad Institute Genomics Platform"/>
            <consortium name="The Broad Institute Genome Sequencing Center for Infectious Disease"/>
            <person name="Wu L."/>
            <person name="Ma J."/>
        </authorList>
    </citation>
    <scope>NUCLEOTIDE SEQUENCE [LARGE SCALE GENOMIC DNA]</scope>
    <source>
        <strain evidence="3 4">JCM 4788</strain>
    </source>
</reference>
<gene>
    <name evidence="3" type="ORF">GCM10010357_22100</name>
</gene>
<dbReference type="Gene3D" id="1.10.600.10">
    <property type="entry name" value="Farnesyl Diphosphate Synthase"/>
    <property type="match status" value="1"/>
</dbReference>
<sequence length="129" mass="14345">MPETLCVHPSVQAARESANNVVAWANDLYSAPKELERGDLCNYVSVPRYERRCSAQEAAAYVAALITEQTARFHEAEAQIRGRLLPRVGPGERRALEAMPDTVVSWMNGNPVRSSETARYRTRTVLEAA</sequence>
<dbReference type="InterPro" id="IPR034686">
    <property type="entry name" value="Terpene_cyclase-like_2"/>
</dbReference>
<dbReference type="SUPFAM" id="SSF48576">
    <property type="entry name" value="Terpenoid synthases"/>
    <property type="match status" value="1"/>
</dbReference>
<keyword evidence="4" id="KW-1185">Reference proteome</keyword>
<proteinExistence type="inferred from homology"/>
<dbReference type="EMBL" id="BAAABX010000023">
    <property type="protein sequence ID" value="GAA0400624.1"/>
    <property type="molecule type" value="Genomic_DNA"/>
</dbReference>
<dbReference type="PANTHER" id="PTHR35201">
    <property type="entry name" value="TERPENE SYNTHASE"/>
    <property type="match status" value="1"/>
</dbReference>
<dbReference type="PANTHER" id="PTHR35201:SF4">
    <property type="entry name" value="BETA-PINACENE SYNTHASE-RELATED"/>
    <property type="match status" value="1"/>
</dbReference>
<evidence type="ECO:0000256" key="2">
    <source>
        <dbReference type="RuleBase" id="RU366034"/>
    </source>
</evidence>
<evidence type="ECO:0000256" key="1">
    <source>
        <dbReference type="ARBA" id="ARBA00023239"/>
    </source>
</evidence>
<dbReference type="Pfam" id="PF19086">
    <property type="entry name" value="Terpene_syn_C_2"/>
    <property type="match status" value="1"/>
</dbReference>
<accession>A0ABN0YM79</accession>
<dbReference type="Proteomes" id="UP001500879">
    <property type="component" value="Unassembled WGS sequence"/>
</dbReference>
<name>A0ABN0YM79_9ACTN</name>
<protein>
    <recommendedName>
        <fullName evidence="2">Terpene synthase</fullName>
        <ecNumber evidence="2">4.2.3.-</ecNumber>
    </recommendedName>
</protein>
<keyword evidence="2" id="KW-0460">Magnesium</keyword>
<evidence type="ECO:0000313" key="4">
    <source>
        <dbReference type="Proteomes" id="UP001500879"/>
    </source>
</evidence>
<keyword evidence="2" id="KW-0479">Metal-binding</keyword>
<dbReference type="EC" id="4.2.3.-" evidence="2"/>
<organism evidence="3 4">
    <name type="scientific">Streptomyces luteireticuli</name>
    <dbReference type="NCBI Taxonomy" id="173858"/>
    <lineage>
        <taxon>Bacteria</taxon>
        <taxon>Bacillati</taxon>
        <taxon>Actinomycetota</taxon>
        <taxon>Actinomycetes</taxon>
        <taxon>Kitasatosporales</taxon>
        <taxon>Streptomycetaceae</taxon>
        <taxon>Streptomyces</taxon>
    </lineage>
</organism>
<comment type="cofactor">
    <cofactor evidence="2">
        <name>Mg(2+)</name>
        <dbReference type="ChEBI" id="CHEBI:18420"/>
    </cofactor>
</comment>
<dbReference type="InterPro" id="IPR008949">
    <property type="entry name" value="Isoprenoid_synthase_dom_sf"/>
</dbReference>